<dbReference type="KEGG" id="peh:Spb1_22710"/>
<reference evidence="1 2" key="1">
    <citation type="submission" date="2019-02" db="EMBL/GenBank/DDBJ databases">
        <title>Deep-cultivation of Planctomycetes and their phenomic and genomic characterization uncovers novel biology.</title>
        <authorList>
            <person name="Wiegand S."/>
            <person name="Jogler M."/>
            <person name="Boedeker C."/>
            <person name="Pinto D."/>
            <person name="Vollmers J."/>
            <person name="Rivas-Marin E."/>
            <person name="Kohn T."/>
            <person name="Peeters S.H."/>
            <person name="Heuer A."/>
            <person name="Rast P."/>
            <person name="Oberbeckmann S."/>
            <person name="Bunk B."/>
            <person name="Jeske O."/>
            <person name="Meyerdierks A."/>
            <person name="Storesund J.E."/>
            <person name="Kallscheuer N."/>
            <person name="Luecker S."/>
            <person name="Lage O.M."/>
            <person name="Pohl T."/>
            <person name="Merkel B.J."/>
            <person name="Hornburger P."/>
            <person name="Mueller R.-W."/>
            <person name="Bruemmer F."/>
            <person name="Labrenz M."/>
            <person name="Spormann A.M."/>
            <person name="Op den Camp H."/>
            <person name="Overmann J."/>
            <person name="Amann R."/>
            <person name="Jetten M.S.M."/>
            <person name="Mascher T."/>
            <person name="Medema M.H."/>
            <person name="Devos D.P."/>
            <person name="Kaster A.-K."/>
            <person name="Ovreas L."/>
            <person name="Rohde M."/>
            <person name="Galperin M.Y."/>
            <person name="Jogler C."/>
        </authorList>
    </citation>
    <scope>NUCLEOTIDE SEQUENCE [LARGE SCALE GENOMIC DNA]</scope>
    <source>
        <strain evidence="1 2">Spb1</strain>
    </source>
</reference>
<organism evidence="1 2">
    <name type="scientific">Planctopirus ephydatiae</name>
    <dbReference type="NCBI Taxonomy" id="2528019"/>
    <lineage>
        <taxon>Bacteria</taxon>
        <taxon>Pseudomonadati</taxon>
        <taxon>Planctomycetota</taxon>
        <taxon>Planctomycetia</taxon>
        <taxon>Planctomycetales</taxon>
        <taxon>Planctomycetaceae</taxon>
        <taxon>Planctopirus</taxon>
    </lineage>
</organism>
<gene>
    <name evidence="1" type="ORF">Spb1_22710</name>
</gene>
<evidence type="ECO:0008006" key="3">
    <source>
        <dbReference type="Google" id="ProtNLM"/>
    </source>
</evidence>
<accession>A0A518GNY0</accession>
<sequence>MQTDLYTLKDVAALLDVAPHRIVYLITSRQVSEPALRVGNVRVWTRPEIETIAGKLKTEIGECAGKENDE</sequence>
<keyword evidence="2" id="KW-1185">Reference proteome</keyword>
<dbReference type="EMBL" id="CP036299">
    <property type="protein sequence ID" value="QDV30342.1"/>
    <property type="molecule type" value="Genomic_DNA"/>
</dbReference>
<dbReference type="OrthoDB" id="9810140at2"/>
<name>A0A518GNY0_9PLAN</name>
<dbReference type="Proteomes" id="UP000315349">
    <property type="component" value="Chromosome"/>
</dbReference>
<proteinExistence type="predicted"/>
<evidence type="ECO:0000313" key="1">
    <source>
        <dbReference type="EMBL" id="QDV30342.1"/>
    </source>
</evidence>
<dbReference type="RefSeq" id="WP_145299570.1">
    <property type="nucleotide sequence ID" value="NZ_CP036299.1"/>
</dbReference>
<protein>
    <recommendedName>
        <fullName evidence="3">Helix-turn-helix domain protein</fullName>
    </recommendedName>
</protein>
<dbReference type="AlphaFoldDB" id="A0A518GNY0"/>
<evidence type="ECO:0000313" key="2">
    <source>
        <dbReference type="Proteomes" id="UP000315349"/>
    </source>
</evidence>